<comment type="caution">
    <text evidence="1">The sequence shown here is derived from an EMBL/GenBank/DDBJ whole genome shotgun (WGS) entry which is preliminary data.</text>
</comment>
<proteinExistence type="predicted"/>
<dbReference type="AlphaFoldDB" id="A0A543CCY1"/>
<protein>
    <submittedName>
        <fullName evidence="1">Uncharacterized protein</fullName>
    </submittedName>
</protein>
<evidence type="ECO:0000313" key="2">
    <source>
        <dbReference type="Proteomes" id="UP000316096"/>
    </source>
</evidence>
<dbReference type="Proteomes" id="UP000316096">
    <property type="component" value="Unassembled WGS sequence"/>
</dbReference>
<sequence>MKVAVTRSGGFAGLVRRAEVDSADHPAVAGLIDDVRLDEVPEPKPEPDRFVYDIQIGDHSAQVSEADLRGPLRELVDHVMTHGRRPPSPAP</sequence>
<keyword evidence="2" id="KW-1185">Reference proteome</keyword>
<reference evidence="1 2" key="1">
    <citation type="submission" date="2019-06" db="EMBL/GenBank/DDBJ databases">
        <title>Sequencing the genomes of 1000 actinobacteria strains.</title>
        <authorList>
            <person name="Klenk H.-P."/>
        </authorList>
    </citation>
    <scope>NUCLEOTIDE SEQUENCE [LARGE SCALE GENOMIC DNA]</scope>
    <source>
        <strain evidence="1 2">DSM 102200</strain>
    </source>
</reference>
<evidence type="ECO:0000313" key="1">
    <source>
        <dbReference type="EMBL" id="TQL94952.1"/>
    </source>
</evidence>
<gene>
    <name evidence="1" type="ORF">FB559_0442</name>
</gene>
<accession>A0A543CCY1</accession>
<dbReference type="EMBL" id="VFOZ01000001">
    <property type="protein sequence ID" value="TQL94952.1"/>
    <property type="molecule type" value="Genomic_DNA"/>
</dbReference>
<dbReference type="InterPro" id="IPR049457">
    <property type="entry name" value="Emfourin"/>
</dbReference>
<dbReference type="Pfam" id="PF20242">
    <property type="entry name" value="Emfourin"/>
    <property type="match status" value="1"/>
</dbReference>
<organism evidence="1 2">
    <name type="scientific">Actinoallomurus bryophytorum</name>
    <dbReference type="NCBI Taxonomy" id="1490222"/>
    <lineage>
        <taxon>Bacteria</taxon>
        <taxon>Bacillati</taxon>
        <taxon>Actinomycetota</taxon>
        <taxon>Actinomycetes</taxon>
        <taxon>Streptosporangiales</taxon>
        <taxon>Thermomonosporaceae</taxon>
        <taxon>Actinoallomurus</taxon>
    </lineage>
</organism>
<name>A0A543CCY1_9ACTN</name>